<evidence type="ECO:0000256" key="1">
    <source>
        <dbReference type="SAM" id="MobiDB-lite"/>
    </source>
</evidence>
<feature type="region of interest" description="Disordered" evidence="1">
    <location>
        <begin position="170"/>
        <end position="194"/>
    </location>
</feature>
<dbReference type="InterPro" id="IPR058594">
    <property type="entry name" value="PB1-like_dom_pln"/>
</dbReference>
<dbReference type="Proteomes" id="UP000823775">
    <property type="component" value="Unassembled WGS sequence"/>
</dbReference>
<gene>
    <name evidence="3" type="ORF">HAX54_012906</name>
</gene>
<proteinExistence type="predicted"/>
<organism evidence="3 4">
    <name type="scientific">Datura stramonium</name>
    <name type="common">Jimsonweed</name>
    <name type="synonym">Common thornapple</name>
    <dbReference type="NCBI Taxonomy" id="4076"/>
    <lineage>
        <taxon>Eukaryota</taxon>
        <taxon>Viridiplantae</taxon>
        <taxon>Streptophyta</taxon>
        <taxon>Embryophyta</taxon>
        <taxon>Tracheophyta</taxon>
        <taxon>Spermatophyta</taxon>
        <taxon>Magnoliopsida</taxon>
        <taxon>eudicotyledons</taxon>
        <taxon>Gunneridae</taxon>
        <taxon>Pentapetalae</taxon>
        <taxon>asterids</taxon>
        <taxon>lamiids</taxon>
        <taxon>Solanales</taxon>
        <taxon>Solanaceae</taxon>
        <taxon>Solanoideae</taxon>
        <taxon>Datureae</taxon>
        <taxon>Datura</taxon>
    </lineage>
</organism>
<feature type="domain" description="PB1-like" evidence="2">
    <location>
        <begin position="4"/>
        <end position="58"/>
    </location>
</feature>
<evidence type="ECO:0000313" key="4">
    <source>
        <dbReference type="Proteomes" id="UP000823775"/>
    </source>
</evidence>
<name>A0ABS8S1A3_DATST</name>
<sequence>MAMKYINLRFHFGGILVSDLGHVYIGGNKEYAFNIDTDYLPISKVKDYCKEFGVFNMLLFFMVEVGEGLNAPLGKEIELIDGRSQIQGVQTSNLIGKSTENTDELKDEFRLSNEDFNEDDVEPTVHDQVEEDENIDLSGDEDVGIDPDFEDIDRAKKNLSGKLLLDEPFYDSSEKDSFGSESEGESDVLTDQKF</sequence>
<dbReference type="EMBL" id="JACEIK010000176">
    <property type="protein sequence ID" value="MCD7451644.1"/>
    <property type="molecule type" value="Genomic_DNA"/>
</dbReference>
<accession>A0ABS8S1A3</accession>
<evidence type="ECO:0000313" key="3">
    <source>
        <dbReference type="EMBL" id="MCD7451644.1"/>
    </source>
</evidence>
<keyword evidence="4" id="KW-1185">Reference proteome</keyword>
<dbReference type="Pfam" id="PF26130">
    <property type="entry name" value="PB1-like"/>
    <property type="match status" value="1"/>
</dbReference>
<reference evidence="3 4" key="1">
    <citation type="journal article" date="2021" name="BMC Genomics">
        <title>Datura genome reveals duplications of psychoactive alkaloid biosynthetic genes and high mutation rate following tissue culture.</title>
        <authorList>
            <person name="Rajewski A."/>
            <person name="Carter-House D."/>
            <person name="Stajich J."/>
            <person name="Litt A."/>
        </authorList>
    </citation>
    <scope>NUCLEOTIDE SEQUENCE [LARGE SCALE GENOMIC DNA]</scope>
    <source>
        <strain evidence="3">AR-01</strain>
    </source>
</reference>
<comment type="caution">
    <text evidence="3">The sequence shown here is derived from an EMBL/GenBank/DDBJ whole genome shotgun (WGS) entry which is preliminary data.</text>
</comment>
<protein>
    <recommendedName>
        <fullName evidence="2">PB1-like domain-containing protein</fullName>
    </recommendedName>
</protein>
<evidence type="ECO:0000259" key="2">
    <source>
        <dbReference type="Pfam" id="PF26130"/>
    </source>
</evidence>